<protein>
    <recommendedName>
        <fullName evidence="2">DUF6532 domain-containing protein</fullName>
    </recommendedName>
</protein>
<gene>
    <name evidence="3" type="ORF">RDB_LOCUS72345</name>
</gene>
<name>A0A8H3CBX6_9AGAM</name>
<dbReference type="InterPro" id="IPR045341">
    <property type="entry name" value="DUF6532"/>
</dbReference>
<evidence type="ECO:0000313" key="4">
    <source>
        <dbReference type="Proteomes" id="UP000663850"/>
    </source>
</evidence>
<feature type="domain" description="DUF6532" evidence="2">
    <location>
        <begin position="103"/>
        <end position="313"/>
    </location>
</feature>
<evidence type="ECO:0000256" key="1">
    <source>
        <dbReference type="SAM" id="MobiDB-lite"/>
    </source>
</evidence>
<comment type="caution">
    <text evidence="3">The sequence shown here is derived from an EMBL/GenBank/DDBJ whole genome shotgun (WGS) entry which is preliminary data.</text>
</comment>
<feature type="compositionally biased region" description="Acidic residues" evidence="1">
    <location>
        <begin position="340"/>
        <end position="350"/>
    </location>
</feature>
<sequence length="358" mass="40196">MVRISNPPASQIGLVMAPGTTARSSDASIISGPHSLAGSLTRASSLVLDDRSTHAGSTTRDSPASVTASQTSASHTHTQPQRALRQRDFNYDQVKFMDLMRRRWHWYLIADDLFPVNTKIALELCTQYAENHLEVSRMDCDITRTAVDFVRKKESAIRNLFQTGLLSIVEEGYGVNTGTITKLSELISQSNYVYAEYDIATKKVSGRYRHPCLIRVLNAVLFTKRKRGRPIGLCFMQEVIGEDSSEDFTEPPTGTGISVTMIALACTLVLYALQSIKAGDTSQRLGTRKGKPLHLTEKKYTSPYRNFVTKLQQYNRLDELRKTYLEEVMKEYLRVHTDNNEDSDADIEANDEMHSDGD</sequence>
<dbReference type="AlphaFoldDB" id="A0A8H3CBX6"/>
<proteinExistence type="predicted"/>
<dbReference type="Pfam" id="PF20149">
    <property type="entry name" value="DUF6532"/>
    <property type="match status" value="1"/>
</dbReference>
<evidence type="ECO:0000259" key="2">
    <source>
        <dbReference type="Pfam" id="PF20149"/>
    </source>
</evidence>
<organism evidence="3 4">
    <name type="scientific">Rhizoctonia solani</name>
    <dbReference type="NCBI Taxonomy" id="456999"/>
    <lineage>
        <taxon>Eukaryota</taxon>
        <taxon>Fungi</taxon>
        <taxon>Dikarya</taxon>
        <taxon>Basidiomycota</taxon>
        <taxon>Agaricomycotina</taxon>
        <taxon>Agaricomycetes</taxon>
        <taxon>Cantharellales</taxon>
        <taxon>Ceratobasidiaceae</taxon>
        <taxon>Rhizoctonia</taxon>
    </lineage>
</organism>
<dbReference type="Proteomes" id="UP000663850">
    <property type="component" value="Unassembled WGS sequence"/>
</dbReference>
<accession>A0A8H3CBX6</accession>
<evidence type="ECO:0000313" key="3">
    <source>
        <dbReference type="EMBL" id="CAE6478895.1"/>
    </source>
</evidence>
<feature type="compositionally biased region" description="Low complexity" evidence="1">
    <location>
        <begin position="62"/>
        <end position="81"/>
    </location>
</feature>
<reference evidence="3" key="1">
    <citation type="submission" date="2021-01" db="EMBL/GenBank/DDBJ databases">
        <authorList>
            <person name="Kaushik A."/>
        </authorList>
    </citation>
    <scope>NUCLEOTIDE SEQUENCE</scope>
    <source>
        <strain evidence="3">Type strain: AG8-Rh-89/</strain>
    </source>
</reference>
<dbReference type="EMBL" id="CAJMWZ010003786">
    <property type="protein sequence ID" value="CAE6478895.1"/>
    <property type="molecule type" value="Genomic_DNA"/>
</dbReference>
<feature type="region of interest" description="Disordered" evidence="1">
    <location>
        <begin position="337"/>
        <end position="358"/>
    </location>
</feature>
<feature type="region of interest" description="Disordered" evidence="1">
    <location>
        <begin position="51"/>
        <end position="83"/>
    </location>
</feature>